<dbReference type="EMBL" id="SHMC01000006">
    <property type="protein sequence ID" value="TAA23356.1"/>
    <property type="molecule type" value="Genomic_DNA"/>
</dbReference>
<dbReference type="Proteomes" id="UP000292627">
    <property type="component" value="Unassembled WGS sequence"/>
</dbReference>
<feature type="signal peptide" evidence="1">
    <location>
        <begin position="1"/>
        <end position="26"/>
    </location>
</feature>
<reference evidence="2 3" key="1">
    <citation type="submission" date="2019-02" db="EMBL/GenBank/DDBJ databases">
        <title>WGS of Pseudoxanthomonas species novum from clinical isolates.</title>
        <authorList>
            <person name="Bernier A.-M."/>
            <person name="Bernard K."/>
            <person name="Vachon A."/>
        </authorList>
    </citation>
    <scope>NUCLEOTIDE SEQUENCE [LARGE SCALE GENOMIC DNA]</scope>
    <source>
        <strain evidence="2 3">NML171200</strain>
    </source>
</reference>
<dbReference type="RefSeq" id="WP_075077230.1">
    <property type="nucleotide sequence ID" value="NZ_SHMC01000006.1"/>
</dbReference>
<evidence type="ECO:0000256" key="1">
    <source>
        <dbReference type="SAM" id="SignalP"/>
    </source>
</evidence>
<name>A0A4Q8L6J1_9GAMM</name>
<feature type="chain" id="PRO_5020219408" description="Polymer-forming cytoskeletal protein" evidence="1">
    <location>
        <begin position="27"/>
        <end position="226"/>
    </location>
</feature>
<accession>A0A4Q8L6J1</accession>
<dbReference type="OrthoDB" id="5959358at2"/>
<organism evidence="2 3">
    <name type="scientific">Pseudoxanthomonas winnipegensis</name>
    <dbReference type="NCBI Taxonomy" id="2480810"/>
    <lineage>
        <taxon>Bacteria</taxon>
        <taxon>Pseudomonadati</taxon>
        <taxon>Pseudomonadota</taxon>
        <taxon>Gammaproteobacteria</taxon>
        <taxon>Lysobacterales</taxon>
        <taxon>Lysobacteraceae</taxon>
        <taxon>Pseudoxanthomonas</taxon>
    </lineage>
</organism>
<gene>
    <name evidence="2" type="ORF">EA660_15610</name>
</gene>
<protein>
    <recommendedName>
        <fullName evidence="4">Polymer-forming cytoskeletal protein</fullName>
    </recommendedName>
</protein>
<dbReference type="AlphaFoldDB" id="A0A4Q8L6J1"/>
<comment type="caution">
    <text evidence="2">The sequence shown here is derived from an EMBL/GenBank/DDBJ whole genome shotgun (WGS) entry which is preliminary data.</text>
</comment>
<keyword evidence="1" id="KW-0732">Signal</keyword>
<evidence type="ECO:0000313" key="3">
    <source>
        <dbReference type="Proteomes" id="UP000292627"/>
    </source>
</evidence>
<proteinExistence type="predicted"/>
<evidence type="ECO:0008006" key="4">
    <source>
        <dbReference type="Google" id="ProtNLM"/>
    </source>
</evidence>
<sequence length="226" mass="22600">MTVSFSRPALTALGLALALAAGGASAQQSIDKVLGSITAQAGQAYGDLETVNGSITIEAGATVKEAGTVNGSIKVDDKAVTGDLETVNGSLKLGRQVTVNGSLETVNGSVFVDQGGKIAKGIENVNGAIGIVGTEVGGGIETVNGDLTVGAGSHVRGGIKIERNQGWSSRKQEGNPPRVIIGPNAVVDGALVFERPVKLYVHSSAKIGPVTGATPIAYSGNTAPAE</sequence>
<evidence type="ECO:0000313" key="2">
    <source>
        <dbReference type="EMBL" id="TAA23356.1"/>
    </source>
</evidence>